<keyword evidence="2" id="KW-0732">Signal</keyword>
<dbReference type="PANTHER" id="PTHR12558:SF13">
    <property type="entry name" value="CELL DIVISION CYCLE PROTEIN 27 HOMOLOG"/>
    <property type="match status" value="1"/>
</dbReference>
<reference evidence="4" key="1">
    <citation type="submission" date="2018-08" db="EMBL/GenBank/DDBJ databases">
        <title>Mucilaginibacter sp. MYSH2.</title>
        <authorList>
            <person name="Seo T."/>
        </authorList>
    </citation>
    <scope>NUCLEOTIDE SEQUENCE [LARGE SCALE GENOMIC DNA]</scope>
    <source>
        <strain evidence="4">KIRAN</strain>
    </source>
</reference>
<comment type="caution">
    <text evidence="3">The sequence shown here is derived from an EMBL/GenBank/DDBJ whole genome shotgun (WGS) entry which is preliminary data.</text>
</comment>
<dbReference type="EMBL" id="QWGE01000002">
    <property type="protein sequence ID" value="RIJ41887.1"/>
    <property type="molecule type" value="Genomic_DNA"/>
</dbReference>
<evidence type="ECO:0000256" key="1">
    <source>
        <dbReference type="PROSITE-ProRule" id="PRU00339"/>
    </source>
</evidence>
<dbReference type="SUPFAM" id="SSF48452">
    <property type="entry name" value="TPR-like"/>
    <property type="match status" value="1"/>
</dbReference>
<sequence length="360" mass="40376">MVRIAKVLLLVAPVLFAACAPNENDHEKMVDLRVVKDDPDAQLINLNDAIERSKRDGSLYARRAVILLQKGSLDLALKDANEAVRLTGSEPSSLFVKAQVLRATGNRDEALQLALQAERNSYQSASLYVLLSELYLHKKEYGQALSYLKKAENLSPADEFVYYYKGRVQEALGDTTKAIKNYALSLEHSKRFLQAQRELAGLYVAMDNFSEAKPYIRSALKTGVKDAKLWYNMGLIYQSEQKSDSAFKAFKNAESINDTLPEVNYKLGVLYHGQGNNDEALVHLDKAYAAFKSKPEYLGKLASAYERAGLYSKALATYQLLVEVEPRATYAYQAIARLKYKISKPIPDSAAVRLQEQIER</sequence>
<evidence type="ECO:0000313" key="4">
    <source>
        <dbReference type="Proteomes" id="UP000266005"/>
    </source>
</evidence>
<feature type="chain" id="PRO_5017325796" evidence="2">
    <location>
        <begin position="18"/>
        <end position="360"/>
    </location>
</feature>
<accession>A0A399SJ28</accession>
<feature type="signal peptide" evidence="2">
    <location>
        <begin position="1"/>
        <end position="17"/>
    </location>
</feature>
<evidence type="ECO:0000256" key="2">
    <source>
        <dbReference type="SAM" id="SignalP"/>
    </source>
</evidence>
<organism evidence="3 4">
    <name type="scientific">Pontibacter oryzae</name>
    <dbReference type="NCBI Taxonomy" id="2304593"/>
    <lineage>
        <taxon>Bacteria</taxon>
        <taxon>Pseudomonadati</taxon>
        <taxon>Bacteroidota</taxon>
        <taxon>Cytophagia</taxon>
        <taxon>Cytophagales</taxon>
        <taxon>Hymenobacteraceae</taxon>
        <taxon>Pontibacter</taxon>
    </lineage>
</organism>
<dbReference type="Pfam" id="PF14559">
    <property type="entry name" value="TPR_19"/>
    <property type="match status" value="1"/>
</dbReference>
<dbReference type="Pfam" id="PF13181">
    <property type="entry name" value="TPR_8"/>
    <property type="match status" value="1"/>
</dbReference>
<dbReference type="Gene3D" id="1.25.40.10">
    <property type="entry name" value="Tetratricopeptide repeat domain"/>
    <property type="match status" value="2"/>
</dbReference>
<dbReference type="InterPro" id="IPR019734">
    <property type="entry name" value="TPR_rpt"/>
</dbReference>
<protein>
    <submittedName>
        <fullName evidence="3">Uncharacterized protein</fullName>
    </submittedName>
</protein>
<dbReference type="SMART" id="SM00028">
    <property type="entry name" value="TPR"/>
    <property type="match status" value="8"/>
</dbReference>
<gene>
    <name evidence="3" type="ORF">D1627_07715</name>
</gene>
<feature type="repeat" description="TPR" evidence="1">
    <location>
        <begin position="295"/>
        <end position="328"/>
    </location>
</feature>
<dbReference type="AlphaFoldDB" id="A0A399SJ28"/>
<feature type="repeat" description="TPR" evidence="1">
    <location>
        <begin position="125"/>
        <end position="158"/>
    </location>
</feature>
<keyword evidence="4" id="KW-1185">Reference proteome</keyword>
<dbReference type="Pfam" id="PF13432">
    <property type="entry name" value="TPR_16"/>
    <property type="match status" value="1"/>
</dbReference>
<proteinExistence type="predicted"/>
<evidence type="ECO:0000313" key="3">
    <source>
        <dbReference type="EMBL" id="RIJ41887.1"/>
    </source>
</evidence>
<name>A0A399SJ28_9BACT</name>
<dbReference type="PROSITE" id="PS51257">
    <property type="entry name" value="PROKAR_LIPOPROTEIN"/>
    <property type="match status" value="1"/>
</dbReference>
<dbReference type="InterPro" id="IPR011990">
    <property type="entry name" value="TPR-like_helical_dom_sf"/>
</dbReference>
<dbReference type="PANTHER" id="PTHR12558">
    <property type="entry name" value="CELL DIVISION CYCLE 16,23,27"/>
    <property type="match status" value="1"/>
</dbReference>
<dbReference type="OrthoDB" id="916447at2"/>
<dbReference type="RefSeq" id="WP_119431631.1">
    <property type="nucleotide sequence ID" value="NZ_QWGE01000002.1"/>
</dbReference>
<feature type="repeat" description="TPR" evidence="1">
    <location>
        <begin position="227"/>
        <end position="260"/>
    </location>
</feature>
<dbReference type="Proteomes" id="UP000266005">
    <property type="component" value="Unassembled WGS sequence"/>
</dbReference>
<keyword evidence="1" id="KW-0802">TPR repeat</keyword>
<dbReference type="PROSITE" id="PS50005">
    <property type="entry name" value="TPR"/>
    <property type="match status" value="3"/>
</dbReference>